<dbReference type="InterPro" id="IPR025943">
    <property type="entry name" value="Sigma_54_int_dom_ATP-bd_2"/>
</dbReference>
<comment type="caution">
    <text evidence="8">The sequence shown here is derived from an EMBL/GenBank/DDBJ whole genome shotgun (WGS) entry which is preliminary data.</text>
</comment>
<dbReference type="Gene3D" id="1.10.8.60">
    <property type="match status" value="1"/>
</dbReference>
<dbReference type="InterPro" id="IPR058031">
    <property type="entry name" value="AAA_lid_NorR"/>
</dbReference>
<keyword evidence="9" id="KW-1185">Reference proteome</keyword>
<dbReference type="PANTHER" id="PTHR32071">
    <property type="entry name" value="TRANSCRIPTIONAL REGULATORY PROTEIN"/>
    <property type="match status" value="1"/>
</dbReference>
<protein>
    <submittedName>
        <fullName evidence="8">Sigma-54 interaction domain-containing protein</fullName>
    </submittedName>
</protein>
<evidence type="ECO:0000256" key="4">
    <source>
        <dbReference type="ARBA" id="ARBA00023125"/>
    </source>
</evidence>
<dbReference type="InterPro" id="IPR003593">
    <property type="entry name" value="AAA+_ATPase"/>
</dbReference>
<dbReference type="InterPro" id="IPR002078">
    <property type="entry name" value="Sigma_54_int"/>
</dbReference>
<dbReference type="InterPro" id="IPR002197">
    <property type="entry name" value="HTH_Fis"/>
</dbReference>
<dbReference type="InterPro" id="IPR011006">
    <property type="entry name" value="CheY-like_superfamily"/>
</dbReference>
<sequence length="459" mass="49454">MSREQTPKILLIGFPSSAHGELADVCGGAGGRPVFLDGVPEGGGRANPDCAFLDGDGLDGDLPNAVTTLVERDIAVGVVVTRPDPEQARSLGQAGAEDYRPKPLTAEVVRALLPDEAVPAGAGEFVTASPGMQRLLEQVRKLARSDGPGLLCGSSGTGKERLAGFVHQSSPRYDGPLVAVNCAALPVNLLESELFGHEKGAFTGADQRRDGRFQEAHNGTLLLDEVTEMPVDMQAKLLRVLQEGMVNRVGGGRPEPVDVRVLATTNRDPDGAVQDGRLRADLLYRLSVLRVRLPDLEQRSEDIPVLAEHFVQLYARRYGRRIEGLDRQAREHLQGRRWPGNVRELENAIHRAVVLAEDGYIGLAHLQQEELSIDAVGAPPEEPVKTAEAEPEGTGDSQAGPGATAAVLPEEDLTIREMEDLLIERTLERVDGNRTRAAELLGISIRTLRNKLNQKGGSE</sequence>
<dbReference type="Pfam" id="PF00158">
    <property type="entry name" value="Sigma54_activat"/>
    <property type="match status" value="1"/>
</dbReference>
<dbReference type="SUPFAM" id="SSF52172">
    <property type="entry name" value="CheY-like"/>
    <property type="match status" value="1"/>
</dbReference>
<keyword evidence="1" id="KW-0547">Nucleotide-binding</keyword>
<name>A0ABV4TY53_9GAMM</name>
<evidence type="ECO:0000259" key="7">
    <source>
        <dbReference type="PROSITE" id="PS50045"/>
    </source>
</evidence>
<dbReference type="Proteomes" id="UP001575181">
    <property type="component" value="Unassembled WGS sequence"/>
</dbReference>
<dbReference type="SUPFAM" id="SSF52540">
    <property type="entry name" value="P-loop containing nucleoside triphosphate hydrolases"/>
    <property type="match status" value="1"/>
</dbReference>
<keyword evidence="4" id="KW-0238">DNA-binding</keyword>
<dbReference type="Gene3D" id="3.40.50.300">
    <property type="entry name" value="P-loop containing nucleotide triphosphate hydrolases"/>
    <property type="match status" value="1"/>
</dbReference>
<proteinExistence type="predicted"/>
<dbReference type="PRINTS" id="PR01590">
    <property type="entry name" value="HTHFIS"/>
</dbReference>
<dbReference type="SMART" id="SM00382">
    <property type="entry name" value="AAA"/>
    <property type="match status" value="1"/>
</dbReference>
<evidence type="ECO:0000256" key="6">
    <source>
        <dbReference type="SAM" id="MobiDB-lite"/>
    </source>
</evidence>
<reference evidence="8 9" key="1">
    <citation type="submission" date="2024-08" db="EMBL/GenBank/DDBJ databases">
        <title>Whole-genome sequencing of halo(alkali)philic microorganisms from hypersaline lakes.</title>
        <authorList>
            <person name="Sorokin D.Y."/>
            <person name="Merkel A.Y."/>
            <person name="Messina E."/>
            <person name="Yakimov M."/>
        </authorList>
    </citation>
    <scope>NUCLEOTIDE SEQUENCE [LARGE SCALE GENOMIC DNA]</scope>
    <source>
        <strain evidence="8 9">Cl-TMA</strain>
    </source>
</reference>
<dbReference type="RefSeq" id="WP_373656303.1">
    <property type="nucleotide sequence ID" value="NZ_JBGUAW010000007.1"/>
</dbReference>
<dbReference type="SUPFAM" id="SSF46689">
    <property type="entry name" value="Homeodomain-like"/>
    <property type="match status" value="1"/>
</dbReference>
<keyword evidence="5" id="KW-0804">Transcription</keyword>
<evidence type="ECO:0000313" key="9">
    <source>
        <dbReference type="Proteomes" id="UP001575181"/>
    </source>
</evidence>
<evidence type="ECO:0000256" key="3">
    <source>
        <dbReference type="ARBA" id="ARBA00023015"/>
    </source>
</evidence>
<organism evidence="8 9">
    <name type="scientific">Thiohalorhabdus methylotrophus</name>
    <dbReference type="NCBI Taxonomy" id="3242694"/>
    <lineage>
        <taxon>Bacteria</taxon>
        <taxon>Pseudomonadati</taxon>
        <taxon>Pseudomonadota</taxon>
        <taxon>Gammaproteobacteria</taxon>
        <taxon>Thiohalorhabdales</taxon>
        <taxon>Thiohalorhabdaceae</taxon>
        <taxon>Thiohalorhabdus</taxon>
    </lineage>
</organism>
<dbReference type="Pfam" id="PF25601">
    <property type="entry name" value="AAA_lid_14"/>
    <property type="match status" value="1"/>
</dbReference>
<dbReference type="PROSITE" id="PS50045">
    <property type="entry name" value="SIGMA54_INTERACT_4"/>
    <property type="match status" value="1"/>
</dbReference>
<evidence type="ECO:0000313" key="8">
    <source>
        <dbReference type="EMBL" id="MFA9461516.1"/>
    </source>
</evidence>
<keyword evidence="2" id="KW-0067">ATP-binding</keyword>
<dbReference type="CDD" id="cd00009">
    <property type="entry name" value="AAA"/>
    <property type="match status" value="1"/>
</dbReference>
<evidence type="ECO:0000256" key="5">
    <source>
        <dbReference type="ARBA" id="ARBA00023163"/>
    </source>
</evidence>
<dbReference type="InterPro" id="IPR027417">
    <property type="entry name" value="P-loop_NTPase"/>
</dbReference>
<feature type="region of interest" description="Disordered" evidence="6">
    <location>
        <begin position="380"/>
        <end position="405"/>
    </location>
</feature>
<dbReference type="PANTHER" id="PTHR32071:SF21">
    <property type="entry name" value="TRANSCRIPTIONAL REGULATORY PROTEIN FLGR"/>
    <property type="match status" value="1"/>
</dbReference>
<feature type="domain" description="Sigma-54 factor interaction" evidence="7">
    <location>
        <begin position="125"/>
        <end position="354"/>
    </location>
</feature>
<accession>A0ABV4TY53</accession>
<dbReference type="InterPro" id="IPR009057">
    <property type="entry name" value="Homeodomain-like_sf"/>
</dbReference>
<dbReference type="Gene3D" id="1.10.10.60">
    <property type="entry name" value="Homeodomain-like"/>
    <property type="match status" value="1"/>
</dbReference>
<dbReference type="PROSITE" id="PS00688">
    <property type="entry name" value="SIGMA54_INTERACT_3"/>
    <property type="match status" value="1"/>
</dbReference>
<evidence type="ECO:0000256" key="1">
    <source>
        <dbReference type="ARBA" id="ARBA00022741"/>
    </source>
</evidence>
<keyword evidence="3" id="KW-0805">Transcription regulation</keyword>
<dbReference type="Pfam" id="PF02954">
    <property type="entry name" value="HTH_8"/>
    <property type="match status" value="1"/>
</dbReference>
<dbReference type="EMBL" id="JBGUAW010000007">
    <property type="protein sequence ID" value="MFA9461516.1"/>
    <property type="molecule type" value="Genomic_DNA"/>
</dbReference>
<dbReference type="PROSITE" id="PS00676">
    <property type="entry name" value="SIGMA54_INTERACT_2"/>
    <property type="match status" value="1"/>
</dbReference>
<evidence type="ECO:0000256" key="2">
    <source>
        <dbReference type="ARBA" id="ARBA00022840"/>
    </source>
</evidence>
<dbReference type="InterPro" id="IPR025944">
    <property type="entry name" value="Sigma_54_int_dom_CS"/>
</dbReference>
<gene>
    <name evidence="8" type="ORF">ACERLL_11830</name>
</gene>